<organism evidence="3 4">
    <name type="scientific">Thermocrispum agreste</name>
    <dbReference type="NCBI Taxonomy" id="37925"/>
    <lineage>
        <taxon>Bacteria</taxon>
        <taxon>Bacillati</taxon>
        <taxon>Actinomycetota</taxon>
        <taxon>Actinomycetes</taxon>
        <taxon>Pseudonocardiales</taxon>
        <taxon>Pseudonocardiaceae</taxon>
        <taxon>Thermocrispum</taxon>
    </lineage>
</organism>
<keyword evidence="2" id="KW-0732">Signal</keyword>
<reference evidence="3 4" key="1">
    <citation type="journal article" date="2021" name="BMC Genomics">
        <title>Genome-resolved metagenome and metatranscriptome analyses of thermophilic composting reveal key bacterial players and their metabolic interactions.</title>
        <authorList>
            <person name="Braga L.P.P."/>
            <person name="Pereira R.V."/>
            <person name="Martins L.F."/>
            <person name="Moura L.M.S."/>
            <person name="Sanchez F.B."/>
            <person name="Patane J.S.L."/>
            <person name="da Silva A.M."/>
            <person name="Setubal J.C."/>
        </authorList>
    </citation>
    <scope>NUCLEOTIDE SEQUENCE [LARGE SCALE GENOMIC DNA]</scope>
    <source>
        <strain evidence="3">ZC4RG45</strain>
    </source>
</reference>
<feature type="chain" id="PRO_5044869745" evidence="2">
    <location>
        <begin position="42"/>
        <end position="71"/>
    </location>
</feature>
<evidence type="ECO:0000256" key="2">
    <source>
        <dbReference type="SAM" id="SignalP"/>
    </source>
</evidence>
<feature type="region of interest" description="Disordered" evidence="1">
    <location>
        <begin position="43"/>
        <end position="71"/>
    </location>
</feature>
<dbReference type="Proteomes" id="UP000249324">
    <property type="component" value="Unassembled WGS sequence"/>
</dbReference>
<evidence type="ECO:0000313" key="3">
    <source>
        <dbReference type="EMBL" id="MFO7193219.1"/>
    </source>
</evidence>
<sequence>MTRKVNSRPSKHIGKAIARVVLAGAAALTLAGALGAGTAAADIRPQHPACPDYPASPVLPPTGEHWVRPLP</sequence>
<proteinExistence type="predicted"/>
<comment type="caution">
    <text evidence="3">The sequence shown here is derived from an EMBL/GenBank/DDBJ whole genome shotgun (WGS) entry which is preliminary data.</text>
</comment>
<accession>A0ABD6FJB4</accession>
<evidence type="ECO:0000313" key="4">
    <source>
        <dbReference type="Proteomes" id="UP000249324"/>
    </source>
</evidence>
<name>A0ABD6FJB4_9PSEU</name>
<protein>
    <submittedName>
        <fullName evidence="3">Uncharacterized protein</fullName>
    </submittedName>
</protein>
<evidence type="ECO:0000256" key="1">
    <source>
        <dbReference type="SAM" id="MobiDB-lite"/>
    </source>
</evidence>
<feature type="signal peptide" evidence="2">
    <location>
        <begin position="1"/>
        <end position="41"/>
    </location>
</feature>
<gene>
    <name evidence="3" type="ORF">DIU77_013335</name>
</gene>
<dbReference type="EMBL" id="QGUI02000180">
    <property type="protein sequence ID" value="MFO7193219.1"/>
    <property type="molecule type" value="Genomic_DNA"/>
</dbReference>
<dbReference type="AlphaFoldDB" id="A0ABD6FJB4"/>